<comment type="caution">
    <text evidence="6">The sequence shown here is derived from an EMBL/GenBank/DDBJ whole genome shotgun (WGS) entry which is preliminary data.</text>
</comment>
<dbReference type="AlphaFoldDB" id="A0A3A6PQM3"/>
<dbReference type="InterPro" id="IPR055438">
    <property type="entry name" value="AstE_AspA_cat"/>
</dbReference>
<keyword evidence="4" id="KW-0862">Zinc</keyword>
<accession>A0A3A6PQM3</accession>
<dbReference type="PANTHER" id="PTHR15162:SF7">
    <property type="entry name" value="SUCCINYLGLUTAMATE DESUCCINYLASE"/>
    <property type="match status" value="1"/>
</dbReference>
<evidence type="ECO:0000256" key="1">
    <source>
        <dbReference type="ARBA" id="ARBA00001947"/>
    </source>
</evidence>
<dbReference type="Pfam" id="PF24827">
    <property type="entry name" value="AstE_AspA_cat"/>
    <property type="match status" value="1"/>
</dbReference>
<dbReference type="RefSeq" id="WP_120101207.1">
    <property type="nucleotide sequence ID" value="NZ_QKNY01000004.1"/>
</dbReference>
<dbReference type="EMBL" id="QKNY01000004">
    <property type="protein sequence ID" value="RJX44553.1"/>
    <property type="molecule type" value="Genomic_DNA"/>
</dbReference>
<protein>
    <submittedName>
        <fullName evidence="6">Succinylglutamate desuccinylase</fullName>
    </submittedName>
</protein>
<dbReference type="GO" id="GO:0005829">
    <property type="term" value="C:cytosol"/>
    <property type="evidence" value="ECO:0007669"/>
    <property type="project" value="TreeGrafter"/>
</dbReference>
<keyword evidence="2" id="KW-0479">Metal-binding</keyword>
<name>A0A3A6PQM3_9EURY</name>
<proteinExistence type="predicted"/>
<keyword evidence="3" id="KW-0378">Hydrolase</keyword>
<evidence type="ECO:0000256" key="3">
    <source>
        <dbReference type="ARBA" id="ARBA00022801"/>
    </source>
</evidence>
<keyword evidence="7" id="KW-1185">Reference proteome</keyword>
<dbReference type="PANTHER" id="PTHR15162">
    <property type="entry name" value="ASPARTOACYLASE"/>
    <property type="match status" value="1"/>
</dbReference>
<comment type="cofactor">
    <cofactor evidence="1">
        <name>Zn(2+)</name>
        <dbReference type="ChEBI" id="CHEBI:29105"/>
    </cofactor>
</comment>
<evidence type="ECO:0000313" key="6">
    <source>
        <dbReference type="EMBL" id="RJX44553.1"/>
    </source>
</evidence>
<dbReference type="OrthoDB" id="323389at2157"/>
<reference evidence="6 7" key="1">
    <citation type="submission" date="2018-06" db="EMBL/GenBank/DDBJ databases">
        <title>Halonotius sp. F13-13 a new haloarchaeeon isolated from a solar saltern from Isla Cristina, Huelva, Spain.</title>
        <authorList>
            <person name="Duran-Viseras A."/>
            <person name="Sanchez-Porro C."/>
            <person name="Ventosa A."/>
        </authorList>
    </citation>
    <scope>NUCLEOTIDE SEQUENCE [LARGE SCALE GENOMIC DNA]</scope>
    <source>
        <strain evidence="6 7">F13-13</strain>
    </source>
</reference>
<evidence type="ECO:0000256" key="2">
    <source>
        <dbReference type="ARBA" id="ARBA00022723"/>
    </source>
</evidence>
<organism evidence="6 7">
    <name type="scientific">Halonotius aquaticus</name>
    <dbReference type="NCBI Taxonomy" id="2216978"/>
    <lineage>
        <taxon>Archaea</taxon>
        <taxon>Methanobacteriati</taxon>
        <taxon>Methanobacteriota</taxon>
        <taxon>Stenosarchaea group</taxon>
        <taxon>Halobacteria</taxon>
        <taxon>Halobacteriales</taxon>
        <taxon>Haloferacaceae</taxon>
        <taxon>Halonotius</taxon>
    </lineage>
</organism>
<dbReference type="Proteomes" id="UP000276588">
    <property type="component" value="Unassembled WGS sequence"/>
</dbReference>
<evidence type="ECO:0000256" key="4">
    <source>
        <dbReference type="ARBA" id="ARBA00022833"/>
    </source>
</evidence>
<dbReference type="GO" id="GO:0046872">
    <property type="term" value="F:metal ion binding"/>
    <property type="evidence" value="ECO:0007669"/>
    <property type="project" value="UniProtKB-KW"/>
</dbReference>
<feature type="domain" description="Succinylglutamate desuccinylase/Aspartoacylase catalytic" evidence="5">
    <location>
        <begin position="10"/>
        <end position="88"/>
    </location>
</feature>
<dbReference type="GO" id="GO:0016788">
    <property type="term" value="F:hydrolase activity, acting on ester bonds"/>
    <property type="evidence" value="ECO:0007669"/>
    <property type="project" value="InterPro"/>
</dbReference>
<dbReference type="InterPro" id="IPR050178">
    <property type="entry name" value="AspA/AstE_fam"/>
</dbReference>
<gene>
    <name evidence="6" type="ORF">DM826_02780</name>
</gene>
<dbReference type="Gene3D" id="3.40.630.10">
    <property type="entry name" value="Zn peptidases"/>
    <property type="match status" value="1"/>
</dbReference>
<dbReference type="SUPFAM" id="SSF53187">
    <property type="entry name" value="Zn-dependent exopeptidases"/>
    <property type="match status" value="1"/>
</dbReference>
<sequence length="272" mass="29428">MKVYELGEGTPEVAVIGGIHGDEPCGPLAIKRLLAEEPTVERPVKLIIANEEALEAGQRYLEADLNRVFPGDPAADDHERRLAADLLAEIEDCTTLALHSTQSYAEPIGAVKAVDTVAREIVPQLPVSVITETDDNTDGRLIKYPNVIEVECGLQGTDDAAKNGYELVRAFLAATGVLPLDDAMDRLTVPDPETIPVFRVEGPIPKAEGTEYEVFVDNFELVSAGTAFAAVDGEAIHAETDFYPVLLSPYGYADIFGYRSERVGTVAEWETV</sequence>
<evidence type="ECO:0000259" key="5">
    <source>
        <dbReference type="Pfam" id="PF24827"/>
    </source>
</evidence>
<evidence type="ECO:0000313" key="7">
    <source>
        <dbReference type="Proteomes" id="UP000276588"/>
    </source>
</evidence>